<proteinExistence type="predicted"/>
<comment type="caution">
    <text evidence="3">The sequence shown here is derived from an EMBL/GenBank/DDBJ whole genome shotgun (WGS) entry which is preliminary data.</text>
</comment>
<dbReference type="Gene3D" id="3.40.640.10">
    <property type="entry name" value="Type I PLP-dependent aspartate aminotransferase-like (Major domain)"/>
    <property type="match status" value="1"/>
</dbReference>
<keyword evidence="4" id="KW-1185">Reference proteome</keyword>
<dbReference type="GO" id="GO:0006520">
    <property type="term" value="P:amino acid metabolic process"/>
    <property type="evidence" value="ECO:0007669"/>
    <property type="project" value="TreeGrafter"/>
</dbReference>
<dbReference type="AlphaFoldDB" id="A0A7J8TM30"/>
<protein>
    <recommendedName>
        <fullName evidence="2">Aminotransferase class I/classII large domain-containing protein</fullName>
    </recommendedName>
</protein>
<dbReference type="PANTHER" id="PTHR43795">
    <property type="entry name" value="BIFUNCTIONAL ASPARTATE AMINOTRANSFERASE AND GLUTAMATE/ASPARTATE-PREPHENATE AMINOTRANSFERASE-RELATED"/>
    <property type="match status" value="1"/>
</dbReference>
<dbReference type="CDD" id="cd00609">
    <property type="entry name" value="AAT_like"/>
    <property type="match status" value="1"/>
</dbReference>
<name>A0A7J8TM30_9ROSI</name>
<evidence type="ECO:0000313" key="4">
    <source>
        <dbReference type="Proteomes" id="UP000593573"/>
    </source>
</evidence>
<dbReference type="InterPro" id="IPR004839">
    <property type="entry name" value="Aminotransferase_I/II_large"/>
</dbReference>
<dbReference type="InterPro" id="IPR015424">
    <property type="entry name" value="PyrdxlP-dep_Trfase"/>
</dbReference>
<dbReference type="InterPro" id="IPR015422">
    <property type="entry name" value="PyrdxlP-dep_Trfase_small"/>
</dbReference>
<reference evidence="3 4" key="1">
    <citation type="journal article" date="2019" name="Genome Biol. Evol.">
        <title>Insights into the evolution of the New World diploid cottons (Gossypium, subgenus Houzingenia) based on genome sequencing.</title>
        <authorList>
            <person name="Grover C.E."/>
            <person name="Arick M.A. 2nd"/>
            <person name="Thrash A."/>
            <person name="Conover J.L."/>
            <person name="Sanders W.S."/>
            <person name="Peterson D.G."/>
            <person name="Frelichowski J.E."/>
            <person name="Scheffler J.A."/>
            <person name="Scheffler B.E."/>
            <person name="Wendel J.F."/>
        </authorList>
    </citation>
    <scope>NUCLEOTIDE SEQUENCE [LARGE SCALE GENOMIC DNA]</scope>
    <source>
        <strain evidence="3">57</strain>
        <tissue evidence="3">Leaf</tissue>
    </source>
</reference>
<dbReference type="InterPro" id="IPR050478">
    <property type="entry name" value="Ethylene_sulfur-biosynth"/>
</dbReference>
<dbReference type="GO" id="GO:0008793">
    <property type="term" value="F:aromatic-amino-acid transaminase activity"/>
    <property type="evidence" value="ECO:0007669"/>
    <property type="project" value="TreeGrafter"/>
</dbReference>
<organism evidence="3 4">
    <name type="scientific">Gossypium klotzschianum</name>
    <dbReference type="NCBI Taxonomy" id="34286"/>
    <lineage>
        <taxon>Eukaryota</taxon>
        <taxon>Viridiplantae</taxon>
        <taxon>Streptophyta</taxon>
        <taxon>Embryophyta</taxon>
        <taxon>Tracheophyta</taxon>
        <taxon>Spermatophyta</taxon>
        <taxon>Magnoliopsida</taxon>
        <taxon>eudicotyledons</taxon>
        <taxon>Gunneridae</taxon>
        <taxon>Pentapetalae</taxon>
        <taxon>rosids</taxon>
        <taxon>malvids</taxon>
        <taxon>Malvales</taxon>
        <taxon>Malvaceae</taxon>
        <taxon>Malvoideae</taxon>
        <taxon>Gossypium</taxon>
    </lineage>
</organism>
<dbReference type="Proteomes" id="UP000593573">
    <property type="component" value="Unassembled WGS sequence"/>
</dbReference>
<feature type="domain" description="Aminotransferase class I/classII large" evidence="2">
    <location>
        <begin position="6"/>
        <end position="269"/>
    </location>
</feature>
<dbReference type="GO" id="GO:0004069">
    <property type="term" value="F:L-aspartate:2-oxoglutarate aminotransferase activity"/>
    <property type="evidence" value="ECO:0007669"/>
    <property type="project" value="TreeGrafter"/>
</dbReference>
<dbReference type="SUPFAM" id="SSF53383">
    <property type="entry name" value="PLP-dependent transferases"/>
    <property type="match status" value="1"/>
</dbReference>
<accession>A0A7J8TM30</accession>
<dbReference type="GO" id="GO:0030170">
    <property type="term" value="F:pyridoxal phosphate binding"/>
    <property type="evidence" value="ECO:0007669"/>
    <property type="project" value="InterPro"/>
</dbReference>
<dbReference type="PANTHER" id="PTHR43795:SF46">
    <property type="entry name" value="AMINOTRANSFERASE ACS12-RELATED"/>
    <property type="match status" value="1"/>
</dbReference>
<evidence type="ECO:0000259" key="2">
    <source>
        <dbReference type="Pfam" id="PF00155"/>
    </source>
</evidence>
<dbReference type="InterPro" id="IPR015421">
    <property type="entry name" value="PyrdxlP-dep_Trfase_major"/>
</dbReference>
<keyword evidence="1" id="KW-0663">Pyridoxal phosphate</keyword>
<gene>
    <name evidence="3" type="ORF">Goklo_022233</name>
</gene>
<sequence>MKWRTGVELIPVHCRSKDNFVLSISALDQAFNQTRKRETKIRGILLSNPANPVGNLLSRKMLEALLKFAEEKNIHIVSDEIFAGSIYGENEFVSIAEVVGSEDFDKNRVHIVYGLSKDLFLPGVRVGMIYSFNENVLAAARKLTRFSSVSAPTQRLLVSMLSDTRFIVEYIQTNKKRIRDMRDLFVAGLEELGIKCTDSRGSLYCWADMRNLIPTYGEKGELELWEKLLNVGKINLTPGSACHCIEPGWFRCCFTTLDKDDVCVVMERIRKVVGSRTSCGRNFIVCHAQMDSF</sequence>
<dbReference type="PRINTS" id="PR00753">
    <property type="entry name" value="ACCSYNTHASE"/>
</dbReference>
<evidence type="ECO:0000313" key="3">
    <source>
        <dbReference type="EMBL" id="MBA0639184.1"/>
    </source>
</evidence>
<dbReference type="OrthoDB" id="691673at2759"/>
<dbReference type="Pfam" id="PF00155">
    <property type="entry name" value="Aminotran_1_2"/>
    <property type="match status" value="1"/>
</dbReference>
<dbReference type="EMBL" id="JABFAB010000001">
    <property type="protein sequence ID" value="MBA0639184.1"/>
    <property type="molecule type" value="Genomic_DNA"/>
</dbReference>
<dbReference type="Gene3D" id="3.90.1150.10">
    <property type="entry name" value="Aspartate Aminotransferase, domain 1"/>
    <property type="match status" value="1"/>
</dbReference>
<evidence type="ECO:0000256" key="1">
    <source>
        <dbReference type="ARBA" id="ARBA00022898"/>
    </source>
</evidence>